<evidence type="ECO:0000313" key="9">
    <source>
        <dbReference type="Proteomes" id="UP000559256"/>
    </source>
</evidence>
<evidence type="ECO:0000256" key="5">
    <source>
        <dbReference type="ARBA" id="ARBA00023242"/>
    </source>
</evidence>
<evidence type="ECO:0000256" key="2">
    <source>
        <dbReference type="ARBA" id="ARBA00004496"/>
    </source>
</evidence>
<dbReference type="InterPro" id="IPR000225">
    <property type="entry name" value="Armadillo"/>
</dbReference>
<evidence type="ECO:0000313" key="8">
    <source>
        <dbReference type="EMBL" id="KAF5357363.1"/>
    </source>
</evidence>
<comment type="subcellular location">
    <subcellularLocation>
        <location evidence="2">Cytoplasm</location>
    </subcellularLocation>
    <subcellularLocation>
        <location evidence="1">Nucleus</location>
    </subcellularLocation>
</comment>
<dbReference type="GO" id="GO:0005634">
    <property type="term" value="C:nucleus"/>
    <property type="evidence" value="ECO:0007669"/>
    <property type="project" value="UniProtKB-SubCell"/>
</dbReference>
<dbReference type="PANTHER" id="PTHR15651">
    <property type="entry name" value="ARMADILLO REPEAT-CONTAINING PROTEIN 8"/>
    <property type="match status" value="1"/>
</dbReference>
<evidence type="ECO:0008006" key="10">
    <source>
        <dbReference type="Google" id="ProtNLM"/>
    </source>
</evidence>
<keyword evidence="9" id="KW-1185">Reference proteome</keyword>
<organism evidence="8 9">
    <name type="scientific">Tetrapyrgos nigripes</name>
    <dbReference type="NCBI Taxonomy" id="182062"/>
    <lineage>
        <taxon>Eukaryota</taxon>
        <taxon>Fungi</taxon>
        <taxon>Dikarya</taxon>
        <taxon>Basidiomycota</taxon>
        <taxon>Agaricomycotina</taxon>
        <taxon>Agaricomycetes</taxon>
        <taxon>Agaricomycetidae</taxon>
        <taxon>Agaricales</taxon>
        <taxon>Marasmiineae</taxon>
        <taxon>Marasmiaceae</taxon>
        <taxon>Tetrapyrgos</taxon>
    </lineage>
</organism>
<dbReference type="AlphaFoldDB" id="A0A8H5G305"/>
<proteinExistence type="predicted"/>
<comment type="caution">
    <text evidence="8">The sequence shown here is derived from an EMBL/GenBank/DDBJ whole genome shotgun (WGS) entry which is preliminary data.</text>
</comment>
<dbReference type="Gene3D" id="1.25.10.10">
    <property type="entry name" value="Leucine-rich Repeat Variant"/>
    <property type="match status" value="4"/>
</dbReference>
<feature type="repeat" description="ARM" evidence="6">
    <location>
        <begin position="519"/>
        <end position="561"/>
    </location>
</feature>
<keyword evidence="5" id="KW-0539">Nucleus</keyword>
<evidence type="ECO:0000256" key="4">
    <source>
        <dbReference type="ARBA" id="ARBA00022737"/>
    </source>
</evidence>
<dbReference type="EMBL" id="JAACJM010000052">
    <property type="protein sequence ID" value="KAF5357363.1"/>
    <property type="molecule type" value="Genomic_DNA"/>
</dbReference>
<name>A0A8H5G305_9AGAR</name>
<feature type="region of interest" description="Disordered" evidence="7">
    <location>
        <begin position="590"/>
        <end position="623"/>
    </location>
</feature>
<feature type="compositionally biased region" description="Gly residues" evidence="7">
    <location>
        <begin position="717"/>
        <end position="730"/>
    </location>
</feature>
<dbReference type="OrthoDB" id="5559898at2759"/>
<dbReference type="GO" id="GO:0034657">
    <property type="term" value="C:GID complex"/>
    <property type="evidence" value="ECO:0007669"/>
    <property type="project" value="TreeGrafter"/>
</dbReference>
<accession>A0A8H5G305</accession>
<feature type="region of interest" description="Disordered" evidence="7">
    <location>
        <begin position="951"/>
        <end position="981"/>
    </location>
</feature>
<sequence>MQVGELKRLKNRVIGNPSAKKQLATQPGFVALLVDCLGRFDLRIEAAHIIASISYGDADALASLLRADTLRTLLYALSNPADPAALRAFARALRTLAMSVAEAVGPSRWGLGKEPTDSEEARATLDYLFHIDSLDLFLPLLVDKPTTVHIAELVAFSVRSSDHRKAVTEWIPPAERMTQIKTRRGWEKSTETVANGGWVVRTLVALVPTKDIKLQEAVLLALAALAKDNPLVSRVLIHEGTLTSILDLCKARNLDVQLAACLSATHILRADPSHSCAECDAAARTIISVINRFISDDHTPQNKNKACFILYYLVTDDPQLSRLAYERSCLQKLSTLLMSITPPAEQSNPSDLDSDEPESISALREAALTTIASIALFDNDIRRSMTDDLHLLPLISVSLASEHVGVKYGACQCVRAVSRSVEVLRTSVVDSGLGLKIFELFKKETEDRRIVGAAIRAVCNIVCEFSPLRPIYLDKGLMPRLVQLISGSDSSLRLNALWAIKNLVRKTSTETKKDVMRQLGWARVVELLGDSDEAIVEQALNILRNLAENEEGIAMVFKEVGTDRLLGILVGFLSQPSPVGSSIGTGTKAIAIPGSTSSTSSSIPPTPSSPSASSLTHPIPHTTPSHDILLQTSCTLANLSNGTPSQQSSIVSYPSLLPALRQTLAEGNTEIRRPIVGMLVELVKNNHKFRREMIQGGLVGTLKGLVSGKTTKHGIAAGAGHGSATGGGGVSSSPTSTTGSMAMAIPSSPTLGVSVSPSSVGASLAAAGRSPTWHGSGGHAHAPGHGHTHSFGGRALTHSNSSSGLGGVGHTTFTSTSTSSVSYPFTTFSVTFPFIFTSDVVVSGAFWFSRYTSSCTHSHPSFTPYSRSYARSYAYTYTPRARARAHAPLSSMSTSTSSLSLGLPLTPSLSISAITEDDKDVIERARQALDWLEHGDVYTSMAMSLGLEGGASASGGGASGGTTEGVSASSASGDGAGAGAT</sequence>
<evidence type="ECO:0000256" key="1">
    <source>
        <dbReference type="ARBA" id="ARBA00004123"/>
    </source>
</evidence>
<reference evidence="8 9" key="1">
    <citation type="journal article" date="2020" name="ISME J.">
        <title>Uncovering the hidden diversity of litter-decomposition mechanisms in mushroom-forming fungi.</title>
        <authorList>
            <person name="Floudas D."/>
            <person name="Bentzer J."/>
            <person name="Ahren D."/>
            <person name="Johansson T."/>
            <person name="Persson P."/>
            <person name="Tunlid A."/>
        </authorList>
    </citation>
    <scope>NUCLEOTIDE SEQUENCE [LARGE SCALE GENOMIC DNA]</scope>
    <source>
        <strain evidence="8 9">CBS 291.85</strain>
    </source>
</reference>
<dbReference type="InterPro" id="IPR016024">
    <property type="entry name" value="ARM-type_fold"/>
</dbReference>
<dbReference type="InterPro" id="IPR038739">
    <property type="entry name" value="ARMC8/Vid28"/>
</dbReference>
<feature type="compositionally biased region" description="Low complexity" evidence="7">
    <location>
        <begin position="964"/>
        <end position="973"/>
    </location>
</feature>
<evidence type="ECO:0000256" key="6">
    <source>
        <dbReference type="PROSITE-ProRule" id="PRU00259"/>
    </source>
</evidence>
<evidence type="ECO:0000256" key="7">
    <source>
        <dbReference type="SAM" id="MobiDB-lite"/>
    </source>
</evidence>
<dbReference type="Proteomes" id="UP000559256">
    <property type="component" value="Unassembled WGS sequence"/>
</dbReference>
<dbReference type="GO" id="GO:0043161">
    <property type="term" value="P:proteasome-mediated ubiquitin-dependent protein catabolic process"/>
    <property type="evidence" value="ECO:0007669"/>
    <property type="project" value="TreeGrafter"/>
</dbReference>
<dbReference type="PROSITE" id="PS50176">
    <property type="entry name" value="ARM_REPEAT"/>
    <property type="match status" value="1"/>
</dbReference>
<keyword evidence="3" id="KW-0963">Cytoplasm</keyword>
<dbReference type="Pfam" id="PF00514">
    <property type="entry name" value="Arm"/>
    <property type="match status" value="1"/>
</dbReference>
<dbReference type="GO" id="GO:0005737">
    <property type="term" value="C:cytoplasm"/>
    <property type="evidence" value="ECO:0007669"/>
    <property type="project" value="UniProtKB-SubCell"/>
</dbReference>
<feature type="compositionally biased region" description="Low complexity" evidence="7">
    <location>
        <begin position="590"/>
        <end position="614"/>
    </location>
</feature>
<keyword evidence="4" id="KW-0677">Repeat</keyword>
<dbReference type="PANTHER" id="PTHR15651:SF7">
    <property type="entry name" value="ARMADILLO REPEAT-CONTAINING PROTEIN 8"/>
    <property type="match status" value="1"/>
</dbReference>
<dbReference type="SUPFAM" id="SSF48371">
    <property type="entry name" value="ARM repeat"/>
    <property type="match status" value="2"/>
</dbReference>
<gene>
    <name evidence="8" type="ORF">D9758_005905</name>
</gene>
<feature type="compositionally biased region" description="Gly residues" evidence="7">
    <location>
        <begin position="951"/>
        <end position="963"/>
    </location>
</feature>
<feature type="region of interest" description="Disordered" evidence="7">
    <location>
        <begin position="766"/>
        <end position="805"/>
    </location>
</feature>
<protein>
    <recommendedName>
        <fullName evidence="10">Armadillo repeat-containing protein 8</fullName>
    </recommendedName>
</protein>
<feature type="compositionally biased region" description="Low complexity" evidence="7">
    <location>
        <begin position="731"/>
        <end position="744"/>
    </location>
</feature>
<dbReference type="InterPro" id="IPR011989">
    <property type="entry name" value="ARM-like"/>
</dbReference>
<feature type="region of interest" description="Disordered" evidence="7">
    <location>
        <begin position="716"/>
        <end position="744"/>
    </location>
</feature>
<evidence type="ECO:0000256" key="3">
    <source>
        <dbReference type="ARBA" id="ARBA00022490"/>
    </source>
</evidence>
<dbReference type="SMART" id="SM00185">
    <property type="entry name" value="ARM"/>
    <property type="match status" value="6"/>
</dbReference>